<dbReference type="InterPro" id="IPR015424">
    <property type="entry name" value="PyrdxlP-dep_Trfase"/>
</dbReference>
<dbReference type="InterPro" id="IPR000277">
    <property type="entry name" value="Cys/Met-Metab_PyrdxlP-dep_enz"/>
</dbReference>
<evidence type="ECO:0000256" key="5">
    <source>
        <dbReference type="ARBA" id="ARBA00060995"/>
    </source>
</evidence>
<dbReference type="PIRSF" id="PIRSF001434">
    <property type="entry name" value="CGS"/>
    <property type="match status" value="1"/>
</dbReference>
<evidence type="ECO:0000256" key="7">
    <source>
        <dbReference type="PIRSR" id="PIRSR001434-2"/>
    </source>
</evidence>
<dbReference type="EMBL" id="DSXR01000081">
    <property type="protein sequence ID" value="HGS87573.1"/>
    <property type="molecule type" value="Genomic_DNA"/>
</dbReference>
<protein>
    <recommendedName>
        <fullName evidence="6">O-succinylhomoserine sulfhydrylase</fullName>
    </recommendedName>
</protein>
<dbReference type="GO" id="GO:0005737">
    <property type="term" value="C:cytoplasm"/>
    <property type="evidence" value="ECO:0007669"/>
    <property type="project" value="TreeGrafter"/>
</dbReference>
<dbReference type="GO" id="GO:0004124">
    <property type="term" value="F:cysteine synthase activity"/>
    <property type="evidence" value="ECO:0007669"/>
    <property type="project" value="TreeGrafter"/>
</dbReference>
<reference evidence="10" key="1">
    <citation type="journal article" date="2020" name="mSystems">
        <title>Genome- and Community-Level Interaction Insights into Carbon Utilization and Element Cycling Functions of Hydrothermarchaeota in Hydrothermal Sediment.</title>
        <authorList>
            <person name="Zhou Z."/>
            <person name="Liu Y."/>
            <person name="Xu W."/>
            <person name="Pan J."/>
            <person name="Luo Z.H."/>
            <person name="Li M."/>
        </authorList>
    </citation>
    <scope>NUCLEOTIDE SEQUENCE [LARGE SCALE GENOMIC DNA]</scope>
    <source>
        <strain evidence="10">SpSt-556</strain>
    </source>
</reference>
<dbReference type="PANTHER" id="PTHR43797">
    <property type="entry name" value="HOMOCYSTEINE/CYSTEINE SYNTHASE"/>
    <property type="match status" value="1"/>
</dbReference>
<feature type="modified residue" description="N6-(pyridoxal phosphate)lysine" evidence="7">
    <location>
        <position position="213"/>
    </location>
</feature>
<sequence length="430" mass="46984">MTADSAQRSFGFTTRQVHAGQTPDPATNARAVPIYQTTSYVFKDTDHAARLFALQEFGNIYTRIMNPTSDVFEQRMANLEGGVGALAASSGHAAQMMAIMTLCGQGDHIVSASTLYGGTYNQFAYTLRNLGIEVTFVDPSDPENFRRAIRENTKILYGETLGNPLINVFPFEEVAAIAREYAIPLMIDNTFATPYLCRPLEWGANIVVHSTTKFIGGHGTSIGGMIVDGGNFQWAGNPRFPNFNNPDPSYHGLVYADLGEPAFILKARVQILRDVGACQSPFNSWLFLQGLETLSLRMERHVSNAQKTAEFLLGHPKVAWVSYPGLPNHADHERAKKYLPKGAGAILGFGVQGGVEAGRRFINNLKLFSHLANVGDAKSLAIHPASTTHSQLSEEEQHSAGVTPDFIRLSIGIEDIEDILWDLDQALNAA</sequence>
<dbReference type="NCBIfam" id="TIGR01326">
    <property type="entry name" value="OAH_OAS_sulfhy"/>
    <property type="match status" value="1"/>
</dbReference>
<keyword evidence="3 10" id="KW-0808">Transferase</keyword>
<feature type="compositionally biased region" description="Polar residues" evidence="9">
    <location>
        <begin position="1"/>
        <end position="16"/>
    </location>
</feature>
<evidence type="ECO:0000313" key="10">
    <source>
        <dbReference type="EMBL" id="HGS87573.1"/>
    </source>
</evidence>
<dbReference type="Gene3D" id="3.40.640.10">
    <property type="entry name" value="Type I PLP-dependent aspartate aminotransferase-like (Major domain)"/>
    <property type="match status" value="1"/>
</dbReference>
<evidence type="ECO:0000256" key="3">
    <source>
        <dbReference type="ARBA" id="ARBA00022679"/>
    </source>
</evidence>
<dbReference type="InterPro" id="IPR015422">
    <property type="entry name" value="PyrdxlP-dep_Trfase_small"/>
</dbReference>
<dbReference type="GO" id="GO:0071269">
    <property type="term" value="P:L-homocysteine biosynthetic process"/>
    <property type="evidence" value="ECO:0007669"/>
    <property type="project" value="TreeGrafter"/>
</dbReference>
<dbReference type="CDD" id="cd00614">
    <property type="entry name" value="CGS_like"/>
    <property type="match status" value="1"/>
</dbReference>
<comment type="similarity">
    <text evidence="5">Belongs to the trans-sulfuration enzymes family. MetZ subfamily.</text>
</comment>
<dbReference type="FunFam" id="3.40.640.10:FF:000035">
    <property type="entry name" value="O-succinylhomoserine sulfhydrylase"/>
    <property type="match status" value="1"/>
</dbReference>
<evidence type="ECO:0000256" key="4">
    <source>
        <dbReference type="ARBA" id="ARBA00022898"/>
    </source>
</evidence>
<dbReference type="GO" id="GO:0019346">
    <property type="term" value="P:transsulfuration"/>
    <property type="evidence" value="ECO:0007669"/>
    <property type="project" value="InterPro"/>
</dbReference>
<organism evidence="10">
    <name type="scientific">Bellilinea caldifistulae</name>
    <dbReference type="NCBI Taxonomy" id="360411"/>
    <lineage>
        <taxon>Bacteria</taxon>
        <taxon>Bacillati</taxon>
        <taxon>Chloroflexota</taxon>
        <taxon>Anaerolineae</taxon>
        <taxon>Anaerolineales</taxon>
        <taxon>Anaerolineaceae</taxon>
        <taxon>Bellilinea</taxon>
    </lineage>
</organism>
<dbReference type="PANTHER" id="PTHR43797:SF2">
    <property type="entry name" value="HOMOCYSTEINE_CYSTEINE SYNTHASE"/>
    <property type="match status" value="1"/>
</dbReference>
<evidence type="ECO:0000256" key="6">
    <source>
        <dbReference type="ARBA" id="ARBA00071157"/>
    </source>
</evidence>
<dbReference type="GO" id="GO:0030170">
    <property type="term" value="F:pyridoxal phosphate binding"/>
    <property type="evidence" value="ECO:0007669"/>
    <property type="project" value="InterPro"/>
</dbReference>
<dbReference type="AlphaFoldDB" id="A0A7C4Q4C2"/>
<dbReference type="GO" id="GO:0006535">
    <property type="term" value="P:cysteine biosynthetic process from serine"/>
    <property type="evidence" value="ECO:0007669"/>
    <property type="project" value="TreeGrafter"/>
</dbReference>
<dbReference type="Gene3D" id="3.90.1150.10">
    <property type="entry name" value="Aspartate Aminotransferase, domain 1"/>
    <property type="match status" value="1"/>
</dbReference>
<accession>A0A7C4Q4C2</accession>
<dbReference type="GO" id="GO:0003961">
    <property type="term" value="F:O-acetylhomoserine aminocarboxypropyltransferase activity"/>
    <property type="evidence" value="ECO:0007669"/>
    <property type="project" value="TreeGrafter"/>
</dbReference>
<comment type="subunit">
    <text evidence="2">Homotetramer.</text>
</comment>
<comment type="caution">
    <text evidence="10">The sequence shown here is derived from an EMBL/GenBank/DDBJ whole genome shotgun (WGS) entry which is preliminary data.</text>
</comment>
<dbReference type="SUPFAM" id="SSF53383">
    <property type="entry name" value="PLP-dependent transferases"/>
    <property type="match status" value="1"/>
</dbReference>
<comment type="cofactor">
    <cofactor evidence="1 8">
        <name>pyridoxal 5'-phosphate</name>
        <dbReference type="ChEBI" id="CHEBI:597326"/>
    </cofactor>
</comment>
<dbReference type="InterPro" id="IPR006235">
    <property type="entry name" value="OAc-hSer/O-AcSer_sulfhydrylase"/>
</dbReference>
<name>A0A7C4Q4C2_9CHLR</name>
<evidence type="ECO:0000256" key="2">
    <source>
        <dbReference type="ARBA" id="ARBA00011881"/>
    </source>
</evidence>
<dbReference type="InterPro" id="IPR015421">
    <property type="entry name" value="PyrdxlP-dep_Trfase_major"/>
</dbReference>
<evidence type="ECO:0000256" key="9">
    <source>
        <dbReference type="SAM" id="MobiDB-lite"/>
    </source>
</evidence>
<feature type="region of interest" description="Disordered" evidence="9">
    <location>
        <begin position="1"/>
        <end position="25"/>
    </location>
</feature>
<dbReference type="FunFam" id="3.90.1150.10:FF:000033">
    <property type="entry name" value="Cystathionine gamma-synthase"/>
    <property type="match status" value="1"/>
</dbReference>
<dbReference type="Pfam" id="PF01053">
    <property type="entry name" value="Cys_Met_Meta_PP"/>
    <property type="match status" value="1"/>
</dbReference>
<evidence type="ECO:0000256" key="8">
    <source>
        <dbReference type="RuleBase" id="RU362118"/>
    </source>
</evidence>
<proteinExistence type="inferred from homology"/>
<keyword evidence="4 7" id="KW-0663">Pyridoxal phosphate</keyword>
<gene>
    <name evidence="10" type="ORF">ENT17_08125</name>
</gene>
<evidence type="ECO:0000256" key="1">
    <source>
        <dbReference type="ARBA" id="ARBA00001933"/>
    </source>
</evidence>